<proteinExistence type="inferred from homology"/>
<feature type="non-terminal residue" evidence="3">
    <location>
        <position position="1"/>
    </location>
</feature>
<dbReference type="Proteomes" id="UP000245383">
    <property type="component" value="Unassembled WGS sequence"/>
</dbReference>
<dbReference type="GO" id="GO:0005739">
    <property type="term" value="C:mitochondrion"/>
    <property type="evidence" value="ECO:0007669"/>
    <property type="project" value="TreeGrafter"/>
</dbReference>
<dbReference type="GO" id="GO:0042171">
    <property type="term" value="F:lysophosphatidic acid acyltransferase activity"/>
    <property type="evidence" value="ECO:0007669"/>
    <property type="project" value="TreeGrafter"/>
</dbReference>
<dbReference type="Pfam" id="PF00561">
    <property type="entry name" value="Abhydrolase_1"/>
    <property type="match status" value="2"/>
</dbReference>
<dbReference type="EMBL" id="MBFR01000469">
    <property type="protein sequence ID" value="PVU87629.1"/>
    <property type="molecule type" value="Genomic_DNA"/>
</dbReference>
<evidence type="ECO:0000259" key="2">
    <source>
        <dbReference type="Pfam" id="PF00561"/>
    </source>
</evidence>
<reference evidence="3 4" key="1">
    <citation type="journal article" date="2018" name="MBio">
        <title>Comparative Genomics Reveals the Core Gene Toolbox for the Fungus-Insect Symbiosis.</title>
        <authorList>
            <person name="Wang Y."/>
            <person name="Stata M."/>
            <person name="Wang W."/>
            <person name="Stajich J.E."/>
            <person name="White M.M."/>
            <person name="Moncalvo J.M."/>
        </authorList>
    </citation>
    <scope>NUCLEOTIDE SEQUENCE [LARGE SCALE GENOMIC DNA]</scope>
    <source>
        <strain evidence="3 4">SWE-8-4</strain>
    </source>
</reference>
<dbReference type="SUPFAM" id="SSF53474">
    <property type="entry name" value="alpha/beta-Hydrolases"/>
    <property type="match status" value="2"/>
</dbReference>
<evidence type="ECO:0000256" key="1">
    <source>
        <dbReference type="ARBA" id="ARBA00038097"/>
    </source>
</evidence>
<dbReference type="GO" id="GO:0055088">
    <property type="term" value="P:lipid homeostasis"/>
    <property type="evidence" value="ECO:0007669"/>
    <property type="project" value="TreeGrafter"/>
</dbReference>
<gene>
    <name evidence="3" type="ORF">BB561_006249</name>
</gene>
<comment type="caution">
    <text evidence="3">The sequence shown here is derived from an EMBL/GenBank/DDBJ whole genome shotgun (WGS) entry which is preliminary data.</text>
</comment>
<dbReference type="PANTHER" id="PTHR42886:SF29">
    <property type="entry name" value="PUMMELIG, ISOFORM A"/>
    <property type="match status" value="1"/>
</dbReference>
<dbReference type="AlphaFoldDB" id="A0A2T9Y5J6"/>
<accession>A0A2T9Y5J6</accession>
<feature type="domain" description="AB hydrolase-1" evidence="2">
    <location>
        <begin position="539"/>
        <end position="841"/>
    </location>
</feature>
<feature type="domain" description="AB hydrolase-1" evidence="2">
    <location>
        <begin position="123"/>
        <end position="412"/>
    </location>
</feature>
<organism evidence="3 4">
    <name type="scientific">Smittium simulii</name>
    <dbReference type="NCBI Taxonomy" id="133385"/>
    <lineage>
        <taxon>Eukaryota</taxon>
        <taxon>Fungi</taxon>
        <taxon>Fungi incertae sedis</taxon>
        <taxon>Zoopagomycota</taxon>
        <taxon>Kickxellomycotina</taxon>
        <taxon>Harpellomycetes</taxon>
        <taxon>Harpellales</taxon>
        <taxon>Legeriomycetaceae</taxon>
        <taxon>Smittium</taxon>
    </lineage>
</organism>
<dbReference type="STRING" id="133385.A0A2T9Y5J6"/>
<dbReference type="PANTHER" id="PTHR42886">
    <property type="entry name" value="RE40534P-RELATED"/>
    <property type="match status" value="1"/>
</dbReference>
<dbReference type="OrthoDB" id="7457040at2759"/>
<keyword evidence="4" id="KW-1185">Reference proteome</keyword>
<evidence type="ECO:0000313" key="3">
    <source>
        <dbReference type="EMBL" id="PVU87629.1"/>
    </source>
</evidence>
<dbReference type="GO" id="GO:0006654">
    <property type="term" value="P:phosphatidic acid biosynthetic process"/>
    <property type="evidence" value="ECO:0007669"/>
    <property type="project" value="TreeGrafter"/>
</dbReference>
<dbReference type="Gene3D" id="3.40.50.1820">
    <property type="entry name" value="alpha/beta hydrolase"/>
    <property type="match status" value="2"/>
</dbReference>
<name>A0A2T9Y5J6_9FUNG</name>
<dbReference type="InterPro" id="IPR029058">
    <property type="entry name" value="AB_hydrolase_fold"/>
</dbReference>
<sequence length="857" mass="97705">SMSQIYTQIIEKSETRNCSTSIITSVFSSIHYLYIPTSRVKAEEAEVDLLLAGGLSLHSDTEQPSDTDKNLDTSEIEKPSIILGNVYINDDHYIRTLLMYTGATDLKKTPDISLSDKISKNTWLVITHGFGNGLAFYFKNYDGLSKIPNTNICAIDWLGMGLSARPDFKIDTKADSEEKIKNAKYFVESLEKWRQKMQIEKMTLLGHSFGGYMSSLYALKYPERVDKLILESPVGVQKTPEYLDDFLQTGDFSKLQDFPQQDTQNQNSDGVALDSRVSLNEEKYAQIQTKIKNMQMPYKILTKTFIRSWNNYGSIQSLVRYTGRFGPTMVSRYTSKFTFLSDNERNLLTSYLYHISVQKQSSEISIGVILKPLAFARKPLFDRIDKLKVPTFFMYGENDWMDAEAGEQVASKIQAQTKKISTQNSAGGIFSSLFKSVTSWYIPTSRENAETAEFNILTAAHLRINNDPLISESNSFPKEKDNTVTPTVDAVLGNVYIDENNYIRTLLIENNKSNNSDQLLKGTSKDSQAIVSNTQNKNTLVITHGYATALGFYFKNYKDISQIPNIKVCAIDWLGMGLSSRLDFKIDKKLDINKQIETAEEYFVESLEKWRQKMQIEKMTLLGHSFGGYMSSLYALKYPERVDKLILESPVGVQKTPEYLEDFLQTGDFDKLKEISISQIQKSNDYNYEKYAMLQNRIKNIQMPYTILVSSLIKSWNNYGSPQSLLRYIGRFGPNLVDRYIGAFRHLSSDDKNVLSNYMYHISVQKASSERALGVILKPLAFARKPLFDRIDKLKVPTIFMYGENDWMDARAGEQVASKIQAQTKVYTISKAGHNMHLDNPSEFNKIIEEIMSTDKQ</sequence>
<dbReference type="GO" id="GO:0052689">
    <property type="term" value="F:carboxylic ester hydrolase activity"/>
    <property type="evidence" value="ECO:0007669"/>
    <property type="project" value="TreeGrafter"/>
</dbReference>
<protein>
    <recommendedName>
        <fullName evidence="2">AB hydrolase-1 domain-containing protein</fullName>
    </recommendedName>
</protein>
<evidence type="ECO:0000313" key="4">
    <source>
        <dbReference type="Proteomes" id="UP000245383"/>
    </source>
</evidence>
<dbReference type="InterPro" id="IPR000073">
    <property type="entry name" value="AB_hydrolase_1"/>
</dbReference>
<comment type="similarity">
    <text evidence="1">Belongs to the peptidase S33 family. ABHD4/ABHD5 subfamily.</text>
</comment>